<reference evidence="1" key="1">
    <citation type="submission" date="2014-09" db="EMBL/GenBank/DDBJ databases">
        <authorList>
            <person name="Magalhaes I.L.F."/>
            <person name="Oliveira U."/>
            <person name="Santos F.R."/>
            <person name="Vidigal T.H.D.A."/>
            <person name="Brescovit A.D."/>
            <person name="Santos A.J."/>
        </authorList>
    </citation>
    <scope>NUCLEOTIDE SEQUENCE</scope>
    <source>
        <tissue evidence="1">Shoot tissue taken approximately 20 cm above the soil surface</tissue>
    </source>
</reference>
<organism evidence="1">
    <name type="scientific">Arundo donax</name>
    <name type="common">Giant reed</name>
    <name type="synonym">Donax arundinaceus</name>
    <dbReference type="NCBI Taxonomy" id="35708"/>
    <lineage>
        <taxon>Eukaryota</taxon>
        <taxon>Viridiplantae</taxon>
        <taxon>Streptophyta</taxon>
        <taxon>Embryophyta</taxon>
        <taxon>Tracheophyta</taxon>
        <taxon>Spermatophyta</taxon>
        <taxon>Magnoliopsida</taxon>
        <taxon>Liliopsida</taxon>
        <taxon>Poales</taxon>
        <taxon>Poaceae</taxon>
        <taxon>PACMAD clade</taxon>
        <taxon>Arundinoideae</taxon>
        <taxon>Arundineae</taxon>
        <taxon>Arundo</taxon>
    </lineage>
</organism>
<evidence type="ECO:0000313" key="1">
    <source>
        <dbReference type="EMBL" id="JAD66014.1"/>
    </source>
</evidence>
<protein>
    <submittedName>
        <fullName evidence="1">Uncharacterized protein</fullName>
    </submittedName>
</protein>
<name>A0A0A9BPW0_ARUDO</name>
<dbReference type="AlphaFoldDB" id="A0A0A9BPW0"/>
<proteinExistence type="predicted"/>
<accession>A0A0A9BPW0</accession>
<sequence>MPPRRCISRPQDGRSLNLSMPLPGEPCRACRPRRRSGAWARW</sequence>
<dbReference type="EMBL" id="GBRH01231881">
    <property type="protein sequence ID" value="JAD66014.1"/>
    <property type="molecule type" value="Transcribed_RNA"/>
</dbReference>
<reference evidence="1" key="2">
    <citation type="journal article" date="2015" name="Data Brief">
        <title>Shoot transcriptome of the giant reed, Arundo donax.</title>
        <authorList>
            <person name="Barrero R.A."/>
            <person name="Guerrero F.D."/>
            <person name="Moolhuijzen P."/>
            <person name="Goolsby J.A."/>
            <person name="Tidwell J."/>
            <person name="Bellgard S.E."/>
            <person name="Bellgard M.I."/>
        </authorList>
    </citation>
    <scope>NUCLEOTIDE SEQUENCE</scope>
    <source>
        <tissue evidence="1">Shoot tissue taken approximately 20 cm above the soil surface</tissue>
    </source>
</reference>